<keyword evidence="1" id="KW-0472">Membrane</keyword>
<gene>
    <name evidence="2" type="ORF">MECH1_V1_1864</name>
</gene>
<feature type="transmembrane region" description="Helical" evidence="1">
    <location>
        <begin position="131"/>
        <end position="152"/>
    </location>
</feature>
<name>A0ABM9NJ44_9GAMM</name>
<sequence length="159" mass="16717">MLTLKLLFLLSVANGAPIVLKKLLGNRGDWPLDGGWRGRDGRPLLGPSKTWRGCAAALLATGAAALALGWPFALGLLIGITAMVGDLASSFVKRRLGIPSSGKAPGLDQIPESLLPLLAVRCQLGLGSAQIALLVASFVLLDVVLSRLLYALHIREQPH</sequence>
<feature type="transmembrane region" description="Helical" evidence="1">
    <location>
        <begin position="55"/>
        <end position="85"/>
    </location>
</feature>
<proteinExistence type="predicted"/>
<dbReference type="EMBL" id="OZ026884">
    <property type="protein sequence ID" value="CAL1240640.1"/>
    <property type="molecule type" value="Genomic_DNA"/>
</dbReference>
<dbReference type="InterPro" id="IPR032690">
    <property type="entry name" value="CarS"/>
</dbReference>
<accession>A0ABM9NJ44</accession>
<protein>
    <submittedName>
        <fullName evidence="2">Integral membrane protein DUF46</fullName>
    </submittedName>
</protein>
<keyword evidence="3" id="KW-1185">Reference proteome</keyword>
<dbReference type="Proteomes" id="UP001497493">
    <property type="component" value="Chromosome"/>
</dbReference>
<evidence type="ECO:0000313" key="3">
    <source>
        <dbReference type="Proteomes" id="UP001497493"/>
    </source>
</evidence>
<dbReference type="Pfam" id="PF01864">
    <property type="entry name" value="CarS-like"/>
    <property type="match status" value="1"/>
</dbReference>
<dbReference type="PANTHER" id="PTHR39650:SF1">
    <property type="entry name" value="CDP-ARCHAEOL SYNTHASE"/>
    <property type="match status" value="1"/>
</dbReference>
<dbReference type="RefSeq" id="WP_348757224.1">
    <property type="nucleotide sequence ID" value="NZ_OZ026884.1"/>
</dbReference>
<keyword evidence="1" id="KW-1133">Transmembrane helix</keyword>
<dbReference type="PANTHER" id="PTHR39650">
    <property type="entry name" value="CDP-ARCHAEOL SYNTHASE"/>
    <property type="match status" value="1"/>
</dbReference>
<evidence type="ECO:0000313" key="2">
    <source>
        <dbReference type="EMBL" id="CAL1240640.1"/>
    </source>
</evidence>
<keyword evidence="1" id="KW-0812">Transmembrane</keyword>
<evidence type="ECO:0000256" key="1">
    <source>
        <dbReference type="SAM" id="Phobius"/>
    </source>
</evidence>
<reference evidence="2 3" key="1">
    <citation type="submission" date="2024-04" db="EMBL/GenBank/DDBJ databases">
        <authorList>
            <person name="Cremers G."/>
        </authorList>
    </citation>
    <scope>NUCLEOTIDE SEQUENCE [LARGE SCALE GENOMIC DNA]</scope>
    <source>
        <strain evidence="2">MeCH1-AG</strain>
    </source>
</reference>
<organism evidence="2 3">
    <name type="scientific">Candidatus Methylocalor cossyra</name>
    <dbReference type="NCBI Taxonomy" id="3108543"/>
    <lineage>
        <taxon>Bacteria</taxon>
        <taxon>Pseudomonadati</taxon>
        <taxon>Pseudomonadota</taxon>
        <taxon>Gammaproteobacteria</taxon>
        <taxon>Methylococcales</taxon>
        <taxon>Methylococcaceae</taxon>
        <taxon>Candidatus Methylocalor</taxon>
    </lineage>
</organism>